<dbReference type="EMBL" id="CACTIH010005719">
    <property type="protein sequence ID" value="CAA3000910.1"/>
    <property type="molecule type" value="Genomic_DNA"/>
</dbReference>
<evidence type="ECO:0000259" key="2">
    <source>
        <dbReference type="Pfam" id="PF12776"/>
    </source>
</evidence>
<dbReference type="Proteomes" id="UP000594638">
    <property type="component" value="Unassembled WGS sequence"/>
</dbReference>
<feature type="region of interest" description="Disordered" evidence="1">
    <location>
        <begin position="290"/>
        <end position="334"/>
    </location>
</feature>
<evidence type="ECO:0000313" key="4">
    <source>
        <dbReference type="Proteomes" id="UP000594638"/>
    </source>
</evidence>
<evidence type="ECO:0000256" key="1">
    <source>
        <dbReference type="SAM" id="MobiDB-lite"/>
    </source>
</evidence>
<name>A0A8S0TA61_OLEEU</name>
<dbReference type="AlphaFoldDB" id="A0A8S0TA61"/>
<organism evidence="3 4">
    <name type="scientific">Olea europaea subsp. europaea</name>
    <dbReference type="NCBI Taxonomy" id="158383"/>
    <lineage>
        <taxon>Eukaryota</taxon>
        <taxon>Viridiplantae</taxon>
        <taxon>Streptophyta</taxon>
        <taxon>Embryophyta</taxon>
        <taxon>Tracheophyta</taxon>
        <taxon>Spermatophyta</taxon>
        <taxon>Magnoliopsida</taxon>
        <taxon>eudicotyledons</taxon>
        <taxon>Gunneridae</taxon>
        <taxon>Pentapetalae</taxon>
        <taxon>asterids</taxon>
        <taxon>lamiids</taxon>
        <taxon>Lamiales</taxon>
        <taxon>Oleaceae</taxon>
        <taxon>Oleeae</taxon>
        <taxon>Olea</taxon>
    </lineage>
</organism>
<dbReference type="PANTHER" id="PTHR47584">
    <property type="match status" value="1"/>
</dbReference>
<evidence type="ECO:0000313" key="3">
    <source>
        <dbReference type="EMBL" id="CAA3000910.1"/>
    </source>
</evidence>
<dbReference type="InterPro" id="IPR024752">
    <property type="entry name" value="Myb/SANT-like_dom"/>
</dbReference>
<feature type="region of interest" description="Disordered" evidence="1">
    <location>
        <begin position="32"/>
        <end position="51"/>
    </location>
</feature>
<keyword evidence="4" id="KW-1185">Reference proteome</keyword>
<protein>
    <recommendedName>
        <fullName evidence="2">Myb/SANT-like domain-containing protein</fullName>
    </recommendedName>
</protein>
<dbReference type="Pfam" id="PF12776">
    <property type="entry name" value="Myb_DNA-bind_3"/>
    <property type="match status" value="1"/>
</dbReference>
<proteinExistence type="predicted"/>
<feature type="compositionally biased region" description="Basic residues" evidence="1">
    <location>
        <begin position="318"/>
        <end position="334"/>
    </location>
</feature>
<gene>
    <name evidence="3" type="ORF">OLEA9_A049048</name>
</gene>
<dbReference type="OrthoDB" id="911081at2759"/>
<accession>A0A8S0TA61</accession>
<comment type="caution">
    <text evidence="3">The sequence shown here is derived from an EMBL/GenBank/DDBJ whole genome shotgun (WGS) entry which is preliminary data.</text>
</comment>
<feature type="domain" description="Myb/SANT-like" evidence="2">
    <location>
        <begin position="129"/>
        <end position="223"/>
    </location>
</feature>
<dbReference type="PANTHER" id="PTHR47584:SF14">
    <property type="entry name" value="L10-INTERACTING MYB DOMAIN-CONTAINING PROTEIN-LIKE"/>
    <property type="match status" value="1"/>
</dbReference>
<reference evidence="3 4" key="1">
    <citation type="submission" date="2019-12" db="EMBL/GenBank/DDBJ databases">
        <authorList>
            <person name="Alioto T."/>
            <person name="Alioto T."/>
            <person name="Gomez Garrido J."/>
        </authorList>
    </citation>
    <scope>NUCLEOTIDE SEQUENCE [LARGE SCALE GENOMIC DNA]</scope>
</reference>
<sequence>MATALSQSAPSMIFVAKITSFSHISHCFVSNRRRPQNKSVQSPDNANTTTTSTLRRLSAILPSGDTKVCCRTITFDGTPPLVHGMDDEGSHWGQFPDHMSYNTTWVEPLPAATPSRRSDRRTDGQKCAKWDPQEHRIFISVVEYVTAEGHRRGKCFTTAGWERIRELFNKRAGKDWTVTQLKNHWGVMRTDHKLLMELLRCTGIHYGLNSGGRIEADDWWWEQKIKENPKYSKFRYNDNSEIFHTYGKLFGATQDSTKYVLTPTKLSQHGLDVSSDCDAQADFNDMLPINAETTDSSDGPAKGRLTSTMDISVGRSGEKRKGKPAKGRGKKKKFGAREVSESVDNLASASREFASALRSRDKGVMTIADCVNDLLTTELVQSGDELHLFALWFFRDVTNRAAYAAAETPELRFAWMQYCFERDKKSKEATSSRARRRL</sequence>
<dbReference type="Gramene" id="OE9A049048T1">
    <property type="protein sequence ID" value="OE9A049048C1"/>
    <property type="gene ID" value="OE9A049048"/>
</dbReference>
<dbReference type="InterPro" id="IPR045026">
    <property type="entry name" value="LIMYB"/>
</dbReference>